<dbReference type="EMBL" id="JACEEZ010019917">
    <property type="protein sequence ID" value="KAG0715201.1"/>
    <property type="molecule type" value="Genomic_DNA"/>
</dbReference>
<dbReference type="Proteomes" id="UP000770661">
    <property type="component" value="Unassembled WGS sequence"/>
</dbReference>
<evidence type="ECO:0000256" key="5">
    <source>
        <dbReference type="PROSITE-ProRule" id="PRU00309"/>
    </source>
</evidence>
<evidence type="ECO:0000256" key="4">
    <source>
        <dbReference type="ARBA" id="ARBA00023125"/>
    </source>
</evidence>
<organism evidence="7 8">
    <name type="scientific">Chionoecetes opilio</name>
    <name type="common">Atlantic snow crab</name>
    <name type="synonym">Cancer opilio</name>
    <dbReference type="NCBI Taxonomy" id="41210"/>
    <lineage>
        <taxon>Eukaryota</taxon>
        <taxon>Metazoa</taxon>
        <taxon>Ecdysozoa</taxon>
        <taxon>Arthropoda</taxon>
        <taxon>Crustacea</taxon>
        <taxon>Multicrustacea</taxon>
        <taxon>Malacostraca</taxon>
        <taxon>Eumalacostraca</taxon>
        <taxon>Eucarida</taxon>
        <taxon>Decapoda</taxon>
        <taxon>Pleocyemata</taxon>
        <taxon>Brachyura</taxon>
        <taxon>Eubrachyura</taxon>
        <taxon>Majoidea</taxon>
        <taxon>Majidae</taxon>
        <taxon>Chionoecetes</taxon>
    </lineage>
</organism>
<keyword evidence="1" id="KW-0479">Metal-binding</keyword>
<protein>
    <submittedName>
        <fullName evidence="7">THAP domain-containing protein 1</fullName>
    </submittedName>
</protein>
<dbReference type="InterPro" id="IPR038441">
    <property type="entry name" value="THAP_Znf_sf"/>
</dbReference>
<accession>A0A8J5CLN9</accession>
<reference evidence="7" key="1">
    <citation type="submission" date="2020-07" db="EMBL/GenBank/DDBJ databases">
        <title>The High-quality genome of the commercially important snow crab, Chionoecetes opilio.</title>
        <authorList>
            <person name="Jeong J.-H."/>
            <person name="Ryu S."/>
        </authorList>
    </citation>
    <scope>NUCLEOTIDE SEQUENCE</scope>
    <source>
        <strain evidence="7">MADBK_172401_WGS</strain>
        <tissue evidence="7">Digestive gland</tissue>
    </source>
</reference>
<keyword evidence="2 5" id="KW-0863">Zinc-finger</keyword>
<evidence type="ECO:0000256" key="1">
    <source>
        <dbReference type="ARBA" id="ARBA00022723"/>
    </source>
</evidence>
<dbReference type="InterPro" id="IPR006612">
    <property type="entry name" value="THAP_Znf"/>
</dbReference>
<gene>
    <name evidence="7" type="primary">thap1</name>
    <name evidence="7" type="ORF">GWK47_001357</name>
</gene>
<evidence type="ECO:0000256" key="2">
    <source>
        <dbReference type="ARBA" id="ARBA00022771"/>
    </source>
</evidence>
<dbReference type="InterPro" id="IPR052224">
    <property type="entry name" value="THAP_domain_protein"/>
</dbReference>
<dbReference type="PROSITE" id="PS50950">
    <property type="entry name" value="ZF_THAP"/>
    <property type="match status" value="1"/>
</dbReference>
<keyword evidence="3" id="KW-0862">Zinc</keyword>
<dbReference type="SMART" id="SM00980">
    <property type="entry name" value="THAP"/>
    <property type="match status" value="1"/>
</dbReference>
<keyword evidence="4 5" id="KW-0238">DNA-binding</keyword>
<comment type="caution">
    <text evidence="7">The sequence shown here is derived from an EMBL/GenBank/DDBJ whole genome shotgun (WGS) entry which is preliminary data.</text>
</comment>
<keyword evidence="8" id="KW-1185">Reference proteome</keyword>
<dbReference type="Pfam" id="PF05485">
    <property type="entry name" value="THAP"/>
    <property type="match status" value="1"/>
</dbReference>
<dbReference type="PANTHER" id="PTHR46927">
    <property type="entry name" value="AGAP005574-PA"/>
    <property type="match status" value="1"/>
</dbReference>
<name>A0A8J5CLN9_CHIOP</name>
<dbReference type="Gene3D" id="6.20.210.20">
    <property type="entry name" value="THAP domain"/>
    <property type="match status" value="1"/>
</dbReference>
<proteinExistence type="predicted"/>
<dbReference type="GO" id="GO:0008270">
    <property type="term" value="F:zinc ion binding"/>
    <property type="evidence" value="ECO:0007669"/>
    <property type="project" value="UniProtKB-KW"/>
</dbReference>
<dbReference type="SUPFAM" id="SSF57716">
    <property type="entry name" value="Glucocorticoid receptor-like (DNA-binding domain)"/>
    <property type="match status" value="1"/>
</dbReference>
<dbReference type="PANTHER" id="PTHR46927:SF3">
    <property type="entry name" value="THAP-TYPE DOMAIN-CONTAINING PROTEIN"/>
    <property type="match status" value="1"/>
</dbReference>
<dbReference type="OrthoDB" id="6381412at2759"/>
<evidence type="ECO:0000259" key="6">
    <source>
        <dbReference type="PROSITE" id="PS50950"/>
    </source>
</evidence>
<feature type="domain" description="THAP-type" evidence="6">
    <location>
        <begin position="1"/>
        <end position="93"/>
    </location>
</feature>
<dbReference type="GO" id="GO:0003677">
    <property type="term" value="F:DNA binding"/>
    <property type="evidence" value="ECO:0007669"/>
    <property type="project" value="UniProtKB-UniRule"/>
</dbReference>
<evidence type="ECO:0000313" key="7">
    <source>
        <dbReference type="EMBL" id="KAG0715201.1"/>
    </source>
</evidence>
<dbReference type="AlphaFoldDB" id="A0A8J5CLN9"/>
<sequence length="121" mass="13803">MPFMCCVAYCNGKYRKGPRVSVFSFPRDKVLAGQWLRSIKRNNFTPTAKVCERHFTEDDLGRRPRQTDAQTGISLTAPLKETVLHPEAVPSILAQLPYILSTPQTLKTQHLTEEKIKECKQ</sequence>
<evidence type="ECO:0000256" key="3">
    <source>
        <dbReference type="ARBA" id="ARBA00022833"/>
    </source>
</evidence>
<evidence type="ECO:0000313" key="8">
    <source>
        <dbReference type="Proteomes" id="UP000770661"/>
    </source>
</evidence>
<dbReference type="SMART" id="SM00692">
    <property type="entry name" value="DM3"/>
    <property type="match status" value="1"/>
</dbReference>